<name>A0A368N2Q9_9EURY</name>
<organism evidence="9 10">
    <name type="scientific">Haloplanus salinus</name>
    <dbReference type="NCBI Taxonomy" id="1126245"/>
    <lineage>
        <taxon>Archaea</taxon>
        <taxon>Methanobacteriati</taxon>
        <taxon>Methanobacteriota</taxon>
        <taxon>Stenosarchaea group</taxon>
        <taxon>Halobacteria</taxon>
        <taxon>Halobacteriales</taxon>
        <taxon>Haloferacaceae</taxon>
        <taxon>Haloplanus</taxon>
    </lineage>
</organism>
<dbReference type="SUPFAM" id="SSF47384">
    <property type="entry name" value="Homodimeric domain of signal transducing histidine kinase"/>
    <property type="match status" value="1"/>
</dbReference>
<keyword evidence="10" id="KW-1185">Reference proteome</keyword>
<dbReference type="CDD" id="cd00075">
    <property type="entry name" value="HATPase"/>
    <property type="match status" value="1"/>
</dbReference>
<evidence type="ECO:0000256" key="3">
    <source>
        <dbReference type="ARBA" id="ARBA00022553"/>
    </source>
</evidence>
<evidence type="ECO:0000256" key="6">
    <source>
        <dbReference type="ARBA" id="ARBA00023012"/>
    </source>
</evidence>
<dbReference type="PROSITE" id="PS50109">
    <property type="entry name" value="HIS_KIN"/>
    <property type="match status" value="1"/>
</dbReference>
<dbReference type="PROSITE" id="PS50112">
    <property type="entry name" value="PAS"/>
    <property type="match status" value="1"/>
</dbReference>
<dbReference type="RefSeq" id="WP_114450524.1">
    <property type="nucleotide sequence ID" value="NZ_QPHM01000003.1"/>
</dbReference>
<dbReference type="InterPro" id="IPR004358">
    <property type="entry name" value="Sig_transdc_His_kin-like_C"/>
</dbReference>
<dbReference type="InterPro" id="IPR000014">
    <property type="entry name" value="PAS"/>
</dbReference>
<feature type="domain" description="PAS" evidence="8">
    <location>
        <begin position="16"/>
        <end position="87"/>
    </location>
</feature>
<dbReference type="GO" id="GO:0000155">
    <property type="term" value="F:phosphorelay sensor kinase activity"/>
    <property type="evidence" value="ECO:0007669"/>
    <property type="project" value="InterPro"/>
</dbReference>
<dbReference type="OrthoDB" id="8127at2157"/>
<sequence>MTGQNVDATEDAGQRFQRRYRKIFQHSNDAVMIVDLERDEFVDANPAAVDLLGYERDELLDLHPEDIHPDDLQEVREEFVSQVVEEGSGFTERLTCLTAGDDEIPAEVSGAALDPEGSDGAPTRMIAMLRDISDRVERQRELEDKIDRLERFASIVSHDLRTPLTIIKGHASEARKTSNTEHFEKIDEAVDRMDRMLSELLSLARAGTVIDDRRELDLETVTRDAWDCVDTLSATFEVESTTALYGDGDRLREALANLFENAVTHGGSAVTIRVGRIDSDEKIGFYVEDDGDGMPDEIRDTAFDWGETTDSEGTGFGLAIVTEIIHAHGWEIDIAESTTGGSRFEIVIEES</sequence>
<dbReference type="AlphaFoldDB" id="A0A368N2Q9"/>
<dbReference type="InterPro" id="IPR005467">
    <property type="entry name" value="His_kinase_dom"/>
</dbReference>
<reference evidence="9 10" key="1">
    <citation type="submission" date="2018-07" db="EMBL/GenBank/DDBJ databases">
        <title>Genome sequences of Haloplanus salinus JCM 18368T.</title>
        <authorList>
            <person name="Kim Y.B."/>
            <person name="Roh S.W."/>
        </authorList>
    </citation>
    <scope>NUCLEOTIDE SEQUENCE [LARGE SCALE GENOMIC DNA]</scope>
    <source>
        <strain evidence="9 10">JCM 18368</strain>
    </source>
</reference>
<evidence type="ECO:0000256" key="5">
    <source>
        <dbReference type="ARBA" id="ARBA00022777"/>
    </source>
</evidence>
<evidence type="ECO:0000259" key="7">
    <source>
        <dbReference type="PROSITE" id="PS50109"/>
    </source>
</evidence>
<dbReference type="InterPro" id="IPR003661">
    <property type="entry name" value="HisK_dim/P_dom"/>
</dbReference>
<comment type="catalytic activity">
    <reaction evidence="1">
        <text>ATP + protein L-histidine = ADP + protein N-phospho-L-histidine.</text>
        <dbReference type="EC" id="2.7.13.3"/>
    </reaction>
</comment>
<dbReference type="Gene3D" id="3.30.450.20">
    <property type="entry name" value="PAS domain"/>
    <property type="match status" value="1"/>
</dbReference>
<dbReference type="NCBIfam" id="TIGR00229">
    <property type="entry name" value="sensory_box"/>
    <property type="match status" value="1"/>
</dbReference>
<dbReference type="SUPFAM" id="SSF55874">
    <property type="entry name" value="ATPase domain of HSP90 chaperone/DNA topoisomerase II/histidine kinase"/>
    <property type="match status" value="1"/>
</dbReference>
<dbReference type="InterPro" id="IPR003594">
    <property type="entry name" value="HATPase_dom"/>
</dbReference>
<dbReference type="SUPFAM" id="SSF55785">
    <property type="entry name" value="PYP-like sensor domain (PAS domain)"/>
    <property type="match status" value="1"/>
</dbReference>
<keyword evidence="3" id="KW-0597">Phosphoprotein</keyword>
<dbReference type="Pfam" id="PF00512">
    <property type="entry name" value="HisKA"/>
    <property type="match status" value="1"/>
</dbReference>
<evidence type="ECO:0000256" key="2">
    <source>
        <dbReference type="ARBA" id="ARBA00012438"/>
    </source>
</evidence>
<protein>
    <recommendedName>
        <fullName evidence="2">histidine kinase</fullName>
        <ecNumber evidence="2">2.7.13.3</ecNumber>
    </recommendedName>
</protein>
<dbReference type="Gene3D" id="3.30.565.10">
    <property type="entry name" value="Histidine kinase-like ATPase, C-terminal domain"/>
    <property type="match status" value="1"/>
</dbReference>
<dbReference type="EMBL" id="QPHM01000003">
    <property type="protein sequence ID" value="RCU44353.1"/>
    <property type="molecule type" value="Genomic_DNA"/>
</dbReference>
<dbReference type="InterPro" id="IPR035965">
    <property type="entry name" value="PAS-like_dom_sf"/>
</dbReference>
<dbReference type="SMART" id="SM00091">
    <property type="entry name" value="PAS"/>
    <property type="match status" value="1"/>
</dbReference>
<dbReference type="Proteomes" id="UP000252189">
    <property type="component" value="Unassembled WGS sequence"/>
</dbReference>
<accession>A0A368N2Q9</accession>
<dbReference type="SMART" id="SM00387">
    <property type="entry name" value="HATPase_c"/>
    <property type="match status" value="1"/>
</dbReference>
<dbReference type="Pfam" id="PF02518">
    <property type="entry name" value="HATPase_c"/>
    <property type="match status" value="1"/>
</dbReference>
<evidence type="ECO:0000256" key="4">
    <source>
        <dbReference type="ARBA" id="ARBA00022679"/>
    </source>
</evidence>
<dbReference type="CDD" id="cd00082">
    <property type="entry name" value="HisKA"/>
    <property type="match status" value="1"/>
</dbReference>
<keyword evidence="4" id="KW-0808">Transferase</keyword>
<dbReference type="PANTHER" id="PTHR43711:SF1">
    <property type="entry name" value="HISTIDINE KINASE 1"/>
    <property type="match status" value="1"/>
</dbReference>
<evidence type="ECO:0000259" key="8">
    <source>
        <dbReference type="PROSITE" id="PS50112"/>
    </source>
</evidence>
<feature type="domain" description="Histidine kinase" evidence="7">
    <location>
        <begin position="155"/>
        <end position="351"/>
    </location>
</feature>
<dbReference type="CDD" id="cd00130">
    <property type="entry name" value="PAS"/>
    <property type="match status" value="1"/>
</dbReference>
<keyword evidence="5 9" id="KW-0418">Kinase</keyword>
<comment type="caution">
    <text evidence="9">The sequence shown here is derived from an EMBL/GenBank/DDBJ whole genome shotgun (WGS) entry which is preliminary data.</text>
</comment>
<evidence type="ECO:0000313" key="9">
    <source>
        <dbReference type="EMBL" id="RCU44353.1"/>
    </source>
</evidence>
<dbReference type="InterPro" id="IPR036890">
    <property type="entry name" value="HATPase_C_sf"/>
</dbReference>
<dbReference type="Pfam" id="PF13426">
    <property type="entry name" value="PAS_9"/>
    <property type="match status" value="1"/>
</dbReference>
<dbReference type="PANTHER" id="PTHR43711">
    <property type="entry name" value="TWO-COMPONENT HISTIDINE KINASE"/>
    <property type="match status" value="1"/>
</dbReference>
<dbReference type="EC" id="2.7.13.3" evidence="2"/>
<evidence type="ECO:0000256" key="1">
    <source>
        <dbReference type="ARBA" id="ARBA00000085"/>
    </source>
</evidence>
<dbReference type="SMART" id="SM00388">
    <property type="entry name" value="HisKA"/>
    <property type="match status" value="1"/>
</dbReference>
<keyword evidence="6" id="KW-0902">Two-component regulatory system</keyword>
<dbReference type="InterPro" id="IPR036097">
    <property type="entry name" value="HisK_dim/P_sf"/>
</dbReference>
<dbReference type="Gene3D" id="1.10.287.130">
    <property type="match status" value="1"/>
</dbReference>
<dbReference type="PRINTS" id="PR00344">
    <property type="entry name" value="BCTRLSENSOR"/>
</dbReference>
<gene>
    <name evidence="9" type="ORF">DU504_16455</name>
</gene>
<evidence type="ECO:0000313" key="10">
    <source>
        <dbReference type="Proteomes" id="UP000252189"/>
    </source>
</evidence>
<proteinExistence type="predicted"/>
<dbReference type="InterPro" id="IPR050736">
    <property type="entry name" value="Sensor_HK_Regulatory"/>
</dbReference>